<dbReference type="PANTHER" id="PTHR34875">
    <property type="entry name" value="UPF0237 PROTEIN MJ1558"/>
    <property type="match status" value="1"/>
</dbReference>
<keyword evidence="1" id="KW-0804">Transcription</keyword>
<dbReference type="STRING" id="1461322.OJ16_04305"/>
<dbReference type="GO" id="GO:0006355">
    <property type="term" value="P:regulation of DNA-templated transcription"/>
    <property type="evidence" value="ECO:0007669"/>
    <property type="project" value="UniProtKB-UniRule"/>
</dbReference>
<dbReference type="FunFam" id="3.30.70.260:FF:000005">
    <property type="entry name" value="Glycine cleavage system transcriptional repressor"/>
    <property type="match status" value="1"/>
</dbReference>
<keyword evidence="1" id="KW-0678">Repressor</keyword>
<dbReference type="Pfam" id="PF13740">
    <property type="entry name" value="ACT_6"/>
    <property type="match status" value="1"/>
</dbReference>
<dbReference type="GO" id="GO:0005737">
    <property type="term" value="C:cytoplasm"/>
    <property type="evidence" value="ECO:0007669"/>
    <property type="project" value="UniProtKB-SubCell"/>
</dbReference>
<dbReference type="PIRSF" id="PIRSF028103">
    <property type="entry name" value="GcvR"/>
    <property type="match status" value="1"/>
</dbReference>
<comment type="subcellular location">
    <subcellularLocation>
        <location evidence="1">Cytoplasm</location>
    </subcellularLocation>
</comment>
<dbReference type="Gene3D" id="3.30.70.260">
    <property type="match status" value="2"/>
</dbReference>
<protein>
    <recommendedName>
        <fullName evidence="1">Glycine cleavage system transcriptional repressor</fullName>
    </recommendedName>
</protein>
<organism evidence="2 3">
    <name type="scientific">Vibrio renipiscarius</name>
    <dbReference type="NCBI Taxonomy" id="1461322"/>
    <lineage>
        <taxon>Bacteria</taxon>
        <taxon>Pseudomonadati</taxon>
        <taxon>Pseudomonadota</taxon>
        <taxon>Gammaproteobacteria</taxon>
        <taxon>Vibrionales</taxon>
        <taxon>Vibrionaceae</taxon>
        <taxon>Vibrio</taxon>
    </lineage>
</organism>
<evidence type="ECO:0000313" key="3">
    <source>
        <dbReference type="Proteomes" id="UP000031672"/>
    </source>
</evidence>
<keyword evidence="3" id="KW-1185">Reference proteome</keyword>
<evidence type="ECO:0000256" key="1">
    <source>
        <dbReference type="PIRNR" id="PIRNR028103"/>
    </source>
</evidence>
<dbReference type="InterPro" id="IPR016867">
    <property type="entry name" value="GcvR"/>
</dbReference>
<reference evidence="2 3" key="1">
    <citation type="submission" date="2014-11" db="EMBL/GenBank/DDBJ databases">
        <title>Draft Genome Sequence of Vibrio piscirenalis strains CECT 8603T and CECT 8604, two marine Gammaproteobacterium isolated from cultured gilthead sea bream (Sparus aurata).</title>
        <authorList>
            <person name="Arahal D.R."/>
            <person name="Rodrigo-Torres L."/>
            <person name="Lucena T."/>
            <person name="Pujalte M.J."/>
        </authorList>
    </citation>
    <scope>NUCLEOTIDE SEQUENCE [LARGE SCALE GENOMIC DNA]</scope>
    <source>
        <strain evidence="2 3">DCR 1-4-2</strain>
    </source>
</reference>
<dbReference type="OrthoDB" id="5814713at2"/>
<gene>
    <name evidence="2" type="ORF">OJ16_04305</name>
</gene>
<accession>A0A0C2P282</accession>
<accession>A0A0C2K9G4</accession>
<sequence length="180" mass="19769">MTQHLVITAVGSDRPGVCNQIVGLVTKAGCNIVDSRIALFGSEFTLIMLLSGNNASVTRVETTLPLLGQEHDLITMMKRTAKHALQDNSYTLEAFIESDDKLGLTEKFTQFFAEKNIGLSSLSAQTIDKEKLQSQHDQFHLTLTASVDSECNLMQIQEDFSNLCQQLGVSGSLNFIKNSL</sequence>
<dbReference type="InterPro" id="IPR050990">
    <property type="entry name" value="UPF0237/GcvR_regulator"/>
</dbReference>
<comment type="caution">
    <text evidence="2">The sequence shown here is derived from an EMBL/GenBank/DDBJ whole genome shotgun (WGS) entry which is preliminary data.</text>
</comment>
<evidence type="ECO:0000313" key="2">
    <source>
        <dbReference type="EMBL" id="KII80542.1"/>
    </source>
</evidence>
<dbReference type="CDD" id="cd04893">
    <property type="entry name" value="ACT_GcvR_1"/>
    <property type="match status" value="1"/>
</dbReference>
<dbReference type="SUPFAM" id="SSF55021">
    <property type="entry name" value="ACT-like"/>
    <property type="match status" value="2"/>
</dbReference>
<dbReference type="AlphaFoldDB" id="A0A0C2K9G4"/>
<dbReference type="PANTHER" id="PTHR34875:SF5">
    <property type="entry name" value="GLYCINE CLEAVAGE SYSTEM TRANSCRIPTIONAL REPRESSOR"/>
    <property type="match status" value="1"/>
</dbReference>
<dbReference type="RefSeq" id="WP_040987782.1">
    <property type="nucleotide sequence ID" value="NZ_JBFRUC010000037.1"/>
</dbReference>
<dbReference type="Proteomes" id="UP000031672">
    <property type="component" value="Unassembled WGS sequence"/>
</dbReference>
<dbReference type="InterPro" id="IPR045865">
    <property type="entry name" value="ACT-like_dom_sf"/>
</dbReference>
<name>A0A0C2K9G4_9VIBR</name>
<dbReference type="EMBL" id="JTKH01000006">
    <property type="protein sequence ID" value="KII80542.1"/>
    <property type="molecule type" value="Genomic_DNA"/>
</dbReference>
<keyword evidence="1" id="KW-0963">Cytoplasm</keyword>
<proteinExistence type="predicted"/>